<accession>A0ABD0LEK8</accession>
<sequence length="74" mass="8014">FKDRGMFYTFTGSRSATFFTSGPRLTEPDKGGTRVVCSGNFLAAGLDRDRDSATQAMFVTGLPKGRADLSKVDE</sequence>
<name>A0ABD0LEK8_9CAEN</name>
<evidence type="ECO:0000313" key="2">
    <source>
        <dbReference type="Proteomes" id="UP001519460"/>
    </source>
</evidence>
<dbReference type="EMBL" id="JACVVK020000055">
    <property type="protein sequence ID" value="KAK7497843.1"/>
    <property type="molecule type" value="Genomic_DNA"/>
</dbReference>
<reference evidence="1 2" key="1">
    <citation type="journal article" date="2023" name="Sci. Data">
        <title>Genome assembly of the Korean intertidal mud-creeper Batillaria attramentaria.</title>
        <authorList>
            <person name="Patra A.K."/>
            <person name="Ho P.T."/>
            <person name="Jun S."/>
            <person name="Lee S.J."/>
            <person name="Kim Y."/>
            <person name="Won Y.J."/>
        </authorList>
    </citation>
    <scope>NUCLEOTIDE SEQUENCE [LARGE SCALE GENOMIC DNA]</scope>
    <source>
        <strain evidence="1">Wonlab-2016</strain>
    </source>
</reference>
<gene>
    <name evidence="1" type="ORF">BaRGS_00010977</name>
</gene>
<dbReference type="Proteomes" id="UP001519460">
    <property type="component" value="Unassembled WGS sequence"/>
</dbReference>
<evidence type="ECO:0000313" key="1">
    <source>
        <dbReference type="EMBL" id="KAK7497843.1"/>
    </source>
</evidence>
<organism evidence="1 2">
    <name type="scientific">Batillaria attramentaria</name>
    <dbReference type="NCBI Taxonomy" id="370345"/>
    <lineage>
        <taxon>Eukaryota</taxon>
        <taxon>Metazoa</taxon>
        <taxon>Spiralia</taxon>
        <taxon>Lophotrochozoa</taxon>
        <taxon>Mollusca</taxon>
        <taxon>Gastropoda</taxon>
        <taxon>Caenogastropoda</taxon>
        <taxon>Sorbeoconcha</taxon>
        <taxon>Cerithioidea</taxon>
        <taxon>Batillariidae</taxon>
        <taxon>Batillaria</taxon>
    </lineage>
</organism>
<proteinExistence type="predicted"/>
<keyword evidence="2" id="KW-1185">Reference proteome</keyword>
<feature type="non-terminal residue" evidence="1">
    <location>
        <position position="1"/>
    </location>
</feature>
<comment type="caution">
    <text evidence="1">The sequence shown here is derived from an EMBL/GenBank/DDBJ whole genome shotgun (WGS) entry which is preliminary data.</text>
</comment>
<dbReference type="AlphaFoldDB" id="A0ABD0LEK8"/>
<protein>
    <submittedName>
        <fullName evidence="1">Uncharacterized protein</fullName>
    </submittedName>
</protein>